<dbReference type="InterPro" id="IPR050382">
    <property type="entry name" value="MFS_Na/Anion_cotransporter"/>
</dbReference>
<evidence type="ECO:0000313" key="11">
    <source>
        <dbReference type="Proteomes" id="UP000183126"/>
    </source>
</evidence>
<feature type="transmembrane region" description="Helical" evidence="8">
    <location>
        <begin position="96"/>
        <end position="118"/>
    </location>
</feature>
<evidence type="ECO:0000256" key="1">
    <source>
        <dbReference type="ARBA" id="ARBA00004651"/>
    </source>
</evidence>
<evidence type="ECO:0000256" key="6">
    <source>
        <dbReference type="ARBA" id="ARBA00038514"/>
    </source>
</evidence>
<feature type="transmembrane region" description="Helical" evidence="8">
    <location>
        <begin position="344"/>
        <end position="366"/>
    </location>
</feature>
<accession>A0ABY0UKP1</accession>
<dbReference type="Pfam" id="PF07690">
    <property type="entry name" value="MFS_1"/>
    <property type="match status" value="1"/>
</dbReference>
<proteinExistence type="inferred from homology"/>
<feature type="transmembrane region" description="Helical" evidence="8">
    <location>
        <begin position="321"/>
        <end position="338"/>
    </location>
</feature>
<dbReference type="InterPro" id="IPR036259">
    <property type="entry name" value="MFS_trans_sf"/>
</dbReference>
<dbReference type="SUPFAM" id="SSF103473">
    <property type="entry name" value="MFS general substrate transporter"/>
    <property type="match status" value="1"/>
</dbReference>
<dbReference type="PANTHER" id="PTHR11662:SF399">
    <property type="entry name" value="FI19708P1-RELATED"/>
    <property type="match status" value="1"/>
</dbReference>
<evidence type="ECO:0000256" key="7">
    <source>
        <dbReference type="SAM" id="MobiDB-lite"/>
    </source>
</evidence>
<feature type="transmembrane region" description="Helical" evidence="8">
    <location>
        <begin position="181"/>
        <end position="201"/>
    </location>
</feature>
<evidence type="ECO:0000256" key="8">
    <source>
        <dbReference type="SAM" id="Phobius"/>
    </source>
</evidence>
<feature type="transmembrane region" description="Helical" evidence="8">
    <location>
        <begin position="21"/>
        <end position="40"/>
    </location>
</feature>
<feature type="transmembrane region" description="Helical" evidence="8">
    <location>
        <begin position="246"/>
        <end position="267"/>
    </location>
</feature>
<evidence type="ECO:0000313" key="10">
    <source>
        <dbReference type="EMBL" id="SDS83092.1"/>
    </source>
</evidence>
<dbReference type="EMBL" id="LT629760">
    <property type="protein sequence ID" value="SDS83092.1"/>
    <property type="molecule type" value="Genomic_DNA"/>
</dbReference>
<dbReference type="InterPro" id="IPR000849">
    <property type="entry name" value="Sugar_P_transporter"/>
</dbReference>
<dbReference type="RefSeq" id="WP_156792483.1">
    <property type="nucleotide sequence ID" value="NZ_LT629760.1"/>
</dbReference>
<keyword evidence="5 8" id="KW-0472">Membrane</keyword>
<feature type="region of interest" description="Disordered" evidence="7">
    <location>
        <begin position="442"/>
        <end position="463"/>
    </location>
</feature>
<keyword evidence="11" id="KW-1185">Reference proteome</keyword>
<keyword evidence="2" id="KW-1003">Cell membrane</keyword>
<evidence type="ECO:0000256" key="2">
    <source>
        <dbReference type="ARBA" id="ARBA00022475"/>
    </source>
</evidence>
<protein>
    <submittedName>
        <fullName evidence="10">D-galactonate transporter</fullName>
    </submittedName>
</protein>
<reference evidence="10 11" key="1">
    <citation type="submission" date="2016-10" db="EMBL/GenBank/DDBJ databases">
        <authorList>
            <person name="Varghese N."/>
            <person name="Submissions S."/>
        </authorList>
    </citation>
    <scope>NUCLEOTIDE SEQUENCE [LARGE SCALE GENOMIC DNA]</scope>
    <source>
        <strain evidence="10 11">BS3111</strain>
    </source>
</reference>
<feature type="domain" description="Major facilitator superfamily (MFS) profile" evidence="9">
    <location>
        <begin position="27"/>
        <end position="434"/>
    </location>
</feature>
<gene>
    <name evidence="10" type="ORF">SAMN04490205_3787</name>
</gene>
<organism evidence="10 11">
    <name type="scientific">Pseudomonas trivialis</name>
    <dbReference type="NCBI Taxonomy" id="200450"/>
    <lineage>
        <taxon>Bacteria</taxon>
        <taxon>Pseudomonadati</taxon>
        <taxon>Pseudomonadota</taxon>
        <taxon>Gammaproteobacteria</taxon>
        <taxon>Pseudomonadales</taxon>
        <taxon>Pseudomonadaceae</taxon>
        <taxon>Pseudomonas</taxon>
    </lineage>
</organism>
<dbReference type="InterPro" id="IPR011701">
    <property type="entry name" value="MFS"/>
</dbReference>
<feature type="transmembrane region" description="Helical" evidence="8">
    <location>
        <begin position="279"/>
        <end position="300"/>
    </location>
</feature>
<keyword evidence="3 8" id="KW-0812">Transmembrane</keyword>
<dbReference type="InterPro" id="IPR020846">
    <property type="entry name" value="MFS_dom"/>
</dbReference>
<keyword evidence="4 8" id="KW-1133">Transmembrane helix</keyword>
<name>A0ABY0UKP1_9PSED</name>
<evidence type="ECO:0000256" key="4">
    <source>
        <dbReference type="ARBA" id="ARBA00022989"/>
    </source>
</evidence>
<dbReference type="CDD" id="cd17319">
    <property type="entry name" value="MFS_ExuT_GudP_like"/>
    <property type="match status" value="1"/>
</dbReference>
<dbReference type="PIRSF" id="PIRSF002808">
    <property type="entry name" value="Hexose_phosphate_transp"/>
    <property type="match status" value="1"/>
</dbReference>
<comment type="subcellular location">
    <subcellularLocation>
        <location evidence="1">Cell membrane</location>
        <topology evidence="1">Multi-pass membrane protein</topology>
    </subcellularLocation>
</comment>
<comment type="similarity">
    <text evidence="6">Belongs to the major facilitator superfamily. Phthalate permease family.</text>
</comment>
<feature type="transmembrane region" description="Helical" evidence="8">
    <location>
        <begin position="62"/>
        <end position="84"/>
    </location>
</feature>
<sequence length="463" mass="49795">MRTPMPTKPLNDTAVKQGRKSNARWVVAGLMWFAIAINYIDRTVLSVAAPELIKEFSLTPEMMGIVLSAFFWSYALLQIPAGWVADKFGQKMGLGIAVGSWSLATAATGLATGFASLVGLRVALGVGEAGAYPANAGIASKWFPDKERATISGLFDSASKFGGAVAMPLIVTLMMTFDWRMTFVIVGLTGLVWSLIWWWYFSDTPETHRSANAAEVQYIRGGQAQQHGVDTTIAMKWYELLKHRNIWAMCLGFFTINYISYFFITWLPTYLVKEQGMGLLKMGMVASLPLICGLFAEIAAGWLSDRVVHSGRLSLTATRKLFLIVGLSMALCIGLAPLTTSVGLTVLLLCIAKAGTTVAASQVWALPGDVAPKNMTSTVAGLQNMVANFGGVLGPVITGFIVASTGSFKMALVFSAVLGMLGILNYALLLKKVEPIVASTPTEPRHAAAPPPPPQVLNEPYSR</sequence>
<feature type="transmembrane region" description="Helical" evidence="8">
    <location>
        <begin position="410"/>
        <end position="429"/>
    </location>
</feature>
<evidence type="ECO:0000256" key="3">
    <source>
        <dbReference type="ARBA" id="ARBA00022692"/>
    </source>
</evidence>
<dbReference type="PROSITE" id="PS50850">
    <property type="entry name" value="MFS"/>
    <property type="match status" value="1"/>
</dbReference>
<dbReference type="PANTHER" id="PTHR11662">
    <property type="entry name" value="SOLUTE CARRIER FAMILY 17"/>
    <property type="match status" value="1"/>
</dbReference>
<feature type="transmembrane region" description="Helical" evidence="8">
    <location>
        <begin position="386"/>
        <end position="404"/>
    </location>
</feature>
<dbReference type="Gene3D" id="1.20.1250.20">
    <property type="entry name" value="MFS general substrate transporter like domains"/>
    <property type="match status" value="2"/>
</dbReference>
<evidence type="ECO:0000256" key="5">
    <source>
        <dbReference type="ARBA" id="ARBA00023136"/>
    </source>
</evidence>
<dbReference type="Proteomes" id="UP000183126">
    <property type="component" value="Chromosome I"/>
</dbReference>
<evidence type="ECO:0000259" key="9">
    <source>
        <dbReference type="PROSITE" id="PS50850"/>
    </source>
</evidence>